<evidence type="ECO:0000313" key="6">
    <source>
        <dbReference type="RefSeq" id="XP_020109284.1"/>
    </source>
</evidence>
<dbReference type="Gramene" id="Aco020634.1.mrna1">
    <property type="protein sequence ID" value="Aco020634.1.mrna1"/>
    <property type="gene ID" value="Aco020634.1.path1"/>
</dbReference>
<dbReference type="Proteomes" id="UP000515123">
    <property type="component" value="Linkage group 2"/>
</dbReference>
<dbReference type="GeneID" id="109724760"/>
<protein>
    <submittedName>
        <fullName evidence="6">Uncharacterized protein LOC109724760</fullName>
    </submittedName>
</protein>
<evidence type="ECO:0000259" key="4">
    <source>
        <dbReference type="PROSITE" id="PS51667"/>
    </source>
</evidence>
<dbReference type="OrthoDB" id="686202at2759"/>
<feature type="compositionally biased region" description="Polar residues" evidence="3">
    <location>
        <begin position="140"/>
        <end position="150"/>
    </location>
</feature>
<dbReference type="PANTHER" id="PTHR34122:SF1">
    <property type="entry name" value="EXPRESSED PROTEIN"/>
    <property type="match status" value="1"/>
</dbReference>
<accession>A0A6P5GMZ4</accession>
<feature type="compositionally biased region" description="Low complexity" evidence="3">
    <location>
        <begin position="297"/>
        <end position="311"/>
    </location>
</feature>
<keyword evidence="5" id="KW-1185">Reference proteome</keyword>
<name>A0A6P5GMZ4_ANACO</name>
<feature type="region of interest" description="Disordered" evidence="3">
    <location>
        <begin position="140"/>
        <end position="236"/>
    </location>
</feature>
<dbReference type="RefSeq" id="XP_020109284.1">
    <property type="nucleotide sequence ID" value="XM_020253695.1"/>
</dbReference>
<dbReference type="Pfam" id="PF08879">
    <property type="entry name" value="WRC"/>
    <property type="match status" value="1"/>
</dbReference>
<feature type="compositionally biased region" description="Basic and acidic residues" evidence="3">
    <location>
        <begin position="207"/>
        <end position="222"/>
    </location>
</feature>
<evidence type="ECO:0000256" key="1">
    <source>
        <dbReference type="ARBA" id="ARBA00023242"/>
    </source>
</evidence>
<dbReference type="PROSITE" id="PS51667">
    <property type="entry name" value="WRC"/>
    <property type="match status" value="1"/>
</dbReference>
<proteinExistence type="predicted"/>
<feature type="compositionally biased region" description="Polar residues" evidence="3">
    <location>
        <begin position="360"/>
        <end position="372"/>
    </location>
</feature>
<feature type="region of interest" description="Disordered" evidence="3">
    <location>
        <begin position="288"/>
        <end position="391"/>
    </location>
</feature>
<keyword evidence="1" id="KW-0539">Nucleus</keyword>
<dbReference type="PANTHER" id="PTHR34122">
    <property type="entry name" value="EXPRESSED PROTEIN-RELATED"/>
    <property type="match status" value="1"/>
</dbReference>
<dbReference type="AlphaFoldDB" id="A0A6P5GMZ4"/>
<comment type="caution">
    <text evidence="2">Lacks conserved residue(s) required for the propagation of feature annotation.</text>
</comment>
<sequence>MRIRKRPHLSSSSSSPLSSSSSLVVSDPSLPLPPPQNGTREGLLKEREIGEGLHPDGDLTIEPHHGYFFLGEDPTKRGLKDPPLSTNPYPTIVVDPSHISTCCITTPNTTHVELLMKEVKDEKEGEKMVDSRRRWDAQVNSNKRIGSGSSSREKALSHRKRKGVCDNGGRSTEVSEENPVKKEKKPMGRARANTTSLIDHCTADNGGDSKEGNSEGTKEEKGGVTANASAGKKRRSPAVLMEGSRCSRVNGRGWRCCQQTLVGYSLCEHHLGKGRLKSMSSVRGQLGVTAKSKRSASVKGGDGSVAASSSSQELLEKPKQQLSSEADNGKEVLFEEEAEGEEKAVRGSKKKKIGTVKARSISSLLDKTNGSHPTVSSTVSPPPSSPLLNII</sequence>
<gene>
    <name evidence="6" type="primary">LOC109724760</name>
</gene>
<feature type="domain" description="WRC" evidence="4">
    <location>
        <begin position="240"/>
        <end position="284"/>
    </location>
</feature>
<reference evidence="6" key="2">
    <citation type="submission" date="2025-08" db="UniProtKB">
        <authorList>
            <consortium name="RefSeq"/>
        </authorList>
    </citation>
    <scope>IDENTIFICATION</scope>
    <source>
        <tissue evidence="6">Leaf</tissue>
    </source>
</reference>
<feature type="compositionally biased region" description="Low complexity" evidence="3">
    <location>
        <begin position="9"/>
        <end position="29"/>
    </location>
</feature>
<dbReference type="InterPro" id="IPR014977">
    <property type="entry name" value="WRC_dom"/>
</dbReference>
<evidence type="ECO:0000256" key="3">
    <source>
        <dbReference type="SAM" id="MobiDB-lite"/>
    </source>
</evidence>
<evidence type="ECO:0000313" key="5">
    <source>
        <dbReference type="Proteomes" id="UP000515123"/>
    </source>
</evidence>
<evidence type="ECO:0000256" key="2">
    <source>
        <dbReference type="PROSITE-ProRule" id="PRU01002"/>
    </source>
</evidence>
<organism evidence="5 6">
    <name type="scientific">Ananas comosus</name>
    <name type="common">Pineapple</name>
    <name type="synonym">Ananas ananas</name>
    <dbReference type="NCBI Taxonomy" id="4615"/>
    <lineage>
        <taxon>Eukaryota</taxon>
        <taxon>Viridiplantae</taxon>
        <taxon>Streptophyta</taxon>
        <taxon>Embryophyta</taxon>
        <taxon>Tracheophyta</taxon>
        <taxon>Spermatophyta</taxon>
        <taxon>Magnoliopsida</taxon>
        <taxon>Liliopsida</taxon>
        <taxon>Poales</taxon>
        <taxon>Bromeliaceae</taxon>
        <taxon>Bromelioideae</taxon>
        <taxon>Ananas</taxon>
    </lineage>
</organism>
<reference evidence="5" key="1">
    <citation type="journal article" date="2015" name="Nat. Genet.">
        <title>The pineapple genome and the evolution of CAM photosynthesis.</title>
        <authorList>
            <person name="Ming R."/>
            <person name="VanBuren R."/>
            <person name="Wai C.M."/>
            <person name="Tang H."/>
            <person name="Schatz M.C."/>
            <person name="Bowers J.E."/>
            <person name="Lyons E."/>
            <person name="Wang M.L."/>
            <person name="Chen J."/>
            <person name="Biggers E."/>
            <person name="Zhang J."/>
            <person name="Huang L."/>
            <person name="Zhang L."/>
            <person name="Miao W."/>
            <person name="Zhang J."/>
            <person name="Ye Z."/>
            <person name="Miao C."/>
            <person name="Lin Z."/>
            <person name="Wang H."/>
            <person name="Zhou H."/>
            <person name="Yim W.C."/>
            <person name="Priest H.D."/>
            <person name="Zheng C."/>
            <person name="Woodhouse M."/>
            <person name="Edger P.P."/>
            <person name="Guyot R."/>
            <person name="Guo H.B."/>
            <person name="Guo H."/>
            <person name="Zheng G."/>
            <person name="Singh R."/>
            <person name="Sharma A."/>
            <person name="Min X."/>
            <person name="Zheng Y."/>
            <person name="Lee H."/>
            <person name="Gurtowski J."/>
            <person name="Sedlazeck F.J."/>
            <person name="Harkess A."/>
            <person name="McKain M.R."/>
            <person name="Liao Z."/>
            <person name="Fang J."/>
            <person name="Liu J."/>
            <person name="Zhang X."/>
            <person name="Zhang Q."/>
            <person name="Hu W."/>
            <person name="Qin Y."/>
            <person name="Wang K."/>
            <person name="Chen L.Y."/>
            <person name="Shirley N."/>
            <person name="Lin Y.R."/>
            <person name="Liu L.Y."/>
            <person name="Hernandez A.G."/>
            <person name="Wright C.L."/>
            <person name="Bulone V."/>
            <person name="Tuskan G.A."/>
            <person name="Heath K."/>
            <person name="Zee F."/>
            <person name="Moore P.H."/>
            <person name="Sunkar R."/>
            <person name="Leebens-Mack J.H."/>
            <person name="Mockler T."/>
            <person name="Bennetzen J.L."/>
            <person name="Freeling M."/>
            <person name="Sankoff D."/>
            <person name="Paterson A.H."/>
            <person name="Zhu X."/>
            <person name="Yang X."/>
            <person name="Smith J.A."/>
            <person name="Cushman J.C."/>
            <person name="Paull R.E."/>
            <person name="Yu Q."/>
        </authorList>
    </citation>
    <scope>NUCLEOTIDE SEQUENCE [LARGE SCALE GENOMIC DNA]</scope>
    <source>
        <strain evidence="5">cv. F153</strain>
    </source>
</reference>
<feature type="compositionally biased region" description="Basic and acidic residues" evidence="3">
    <location>
        <begin position="42"/>
        <end position="65"/>
    </location>
</feature>
<feature type="region of interest" description="Disordered" evidence="3">
    <location>
        <begin position="1"/>
        <end position="84"/>
    </location>
</feature>